<dbReference type="PROSITE" id="PS50846">
    <property type="entry name" value="HMA_2"/>
    <property type="match status" value="2"/>
</dbReference>
<feature type="domain" description="HMA" evidence="3">
    <location>
        <begin position="30"/>
        <end position="92"/>
    </location>
</feature>
<feature type="compositionally biased region" description="Basic and acidic residues" evidence="2">
    <location>
        <begin position="7"/>
        <end position="26"/>
    </location>
</feature>
<sequence>MGAKNKKNNEAEQKNENDNNKKKDNGGNDNVTAVLKADLHCDGCASKLLKCIRSFDGVKSLTIDESQKITVNGEFDPVKLREKVEERTHKKVELISPGQPKKNDKNKEKNEKDKENGKEDKNTKNNSEGKTCKDKKPSVTTAVLKVHLHCEGCIQKIHKIVTKTKGYEDIKIDRQKDLVTVTGAMDMKALAETLKKHLKKEVEILPPKKEGGGDKGKGGGGGGDKGKGGGGDKGKGGGDEEVGGNKGKGGGGKWKDGGGEEGGGGENKMQFQIGNPHPYMYGPGHMGDQFQYHPHVYGPYHAPQIFSDENPNACSVM</sequence>
<feature type="domain" description="HMA" evidence="3">
    <location>
        <begin position="139"/>
        <end position="202"/>
    </location>
</feature>
<evidence type="ECO:0000256" key="1">
    <source>
        <dbReference type="ARBA" id="ARBA00004170"/>
    </source>
</evidence>
<keyword evidence="5" id="KW-1185">Reference proteome</keyword>
<protein>
    <recommendedName>
        <fullName evidence="3">HMA domain-containing protein</fullName>
    </recommendedName>
</protein>
<dbReference type="GO" id="GO:0009626">
    <property type="term" value="P:plant-type hypersensitive response"/>
    <property type="evidence" value="ECO:0007669"/>
    <property type="project" value="UniProtKB-KW"/>
</dbReference>
<dbReference type="EMBL" id="OU503048">
    <property type="protein sequence ID" value="CAI9774594.1"/>
    <property type="molecule type" value="Genomic_DNA"/>
</dbReference>
<dbReference type="InterPro" id="IPR044594">
    <property type="entry name" value="HIPP01/3/5/6"/>
</dbReference>
<feature type="compositionally biased region" description="Basic and acidic residues" evidence="2">
    <location>
        <begin position="201"/>
        <end position="217"/>
    </location>
</feature>
<feature type="region of interest" description="Disordered" evidence="2">
    <location>
        <begin position="201"/>
        <end position="275"/>
    </location>
</feature>
<dbReference type="GO" id="GO:0016020">
    <property type="term" value="C:membrane"/>
    <property type="evidence" value="ECO:0007669"/>
    <property type="project" value="UniProtKB-SubCell"/>
</dbReference>
<organism evidence="4 5">
    <name type="scientific">Fraxinus pennsylvanica</name>
    <dbReference type="NCBI Taxonomy" id="56036"/>
    <lineage>
        <taxon>Eukaryota</taxon>
        <taxon>Viridiplantae</taxon>
        <taxon>Streptophyta</taxon>
        <taxon>Embryophyta</taxon>
        <taxon>Tracheophyta</taxon>
        <taxon>Spermatophyta</taxon>
        <taxon>Magnoliopsida</taxon>
        <taxon>eudicotyledons</taxon>
        <taxon>Gunneridae</taxon>
        <taxon>Pentapetalae</taxon>
        <taxon>asterids</taxon>
        <taxon>lamiids</taxon>
        <taxon>Lamiales</taxon>
        <taxon>Oleaceae</taxon>
        <taxon>Oleeae</taxon>
        <taxon>Fraxinus</taxon>
    </lineage>
</organism>
<feature type="compositionally biased region" description="Basic and acidic residues" evidence="2">
    <location>
        <begin position="101"/>
        <end position="123"/>
    </location>
</feature>
<dbReference type="PANTHER" id="PTHR46413">
    <property type="entry name" value="HEAVY METAL-ASSOCIATED ISOPRENYLATED PLANT PROTEIN 6"/>
    <property type="match status" value="1"/>
</dbReference>
<dbReference type="Gene3D" id="3.30.70.100">
    <property type="match status" value="2"/>
</dbReference>
<proteinExistence type="predicted"/>
<feature type="compositionally biased region" description="Basic and acidic residues" evidence="2">
    <location>
        <begin position="224"/>
        <end position="238"/>
    </location>
</feature>
<evidence type="ECO:0000313" key="4">
    <source>
        <dbReference type="EMBL" id="CAI9774594.1"/>
    </source>
</evidence>
<dbReference type="PANTHER" id="PTHR46413:SF34">
    <property type="entry name" value="HEAVY METAL-ASSOCIATED ISOPRENYLATED PLANT PROTEIN 3-LIKE"/>
    <property type="match status" value="1"/>
</dbReference>
<name>A0AAD2E2C3_9LAMI</name>
<dbReference type="CDD" id="cd00371">
    <property type="entry name" value="HMA"/>
    <property type="match status" value="2"/>
</dbReference>
<dbReference type="GO" id="GO:0046872">
    <property type="term" value="F:metal ion binding"/>
    <property type="evidence" value="ECO:0007669"/>
    <property type="project" value="InterPro"/>
</dbReference>
<feature type="region of interest" description="Disordered" evidence="2">
    <location>
        <begin position="85"/>
        <end position="136"/>
    </location>
</feature>
<reference evidence="4" key="1">
    <citation type="submission" date="2023-05" db="EMBL/GenBank/DDBJ databases">
        <authorList>
            <person name="Huff M."/>
        </authorList>
    </citation>
    <scope>NUCLEOTIDE SEQUENCE</scope>
</reference>
<evidence type="ECO:0000256" key="2">
    <source>
        <dbReference type="SAM" id="MobiDB-lite"/>
    </source>
</evidence>
<comment type="subcellular location">
    <subcellularLocation>
        <location evidence="1">Membrane</location>
        <topology evidence="1">Peripheral membrane protein</topology>
    </subcellularLocation>
</comment>
<evidence type="ECO:0000313" key="5">
    <source>
        <dbReference type="Proteomes" id="UP000834106"/>
    </source>
</evidence>
<dbReference type="Pfam" id="PF00403">
    <property type="entry name" value="HMA"/>
    <property type="match status" value="2"/>
</dbReference>
<dbReference type="InterPro" id="IPR036163">
    <property type="entry name" value="HMA_dom_sf"/>
</dbReference>
<accession>A0AAD2E2C3</accession>
<dbReference type="InterPro" id="IPR006121">
    <property type="entry name" value="HMA_dom"/>
</dbReference>
<gene>
    <name evidence="4" type="ORF">FPE_LOCUS22024</name>
</gene>
<evidence type="ECO:0000259" key="3">
    <source>
        <dbReference type="PROSITE" id="PS50846"/>
    </source>
</evidence>
<dbReference type="Proteomes" id="UP000834106">
    <property type="component" value="Chromosome 13"/>
</dbReference>
<feature type="region of interest" description="Disordered" evidence="2">
    <location>
        <begin position="1"/>
        <end position="30"/>
    </location>
</feature>
<dbReference type="SUPFAM" id="SSF55008">
    <property type="entry name" value="HMA, heavy metal-associated domain"/>
    <property type="match status" value="2"/>
</dbReference>
<dbReference type="AlphaFoldDB" id="A0AAD2E2C3"/>